<sequence length="302" mass="33425">MRKIILLSFILLVIGTAEPVKAHDGWTQTNATIVEPEENIYIELLFGNHSNDHGSYRIEGNWNEDNTKVNVHTPAGEAVDVTSTLFYTGELDESDEGDSGVNNYHIASFSAIDTGIYIISGESDSIFSQGETSSRTLRSAKSFAAVSDVPTFHEAKGMDGFGEEVTQDRAEFLPQFNPVALMPEETVEVQLAREGSPVQEEEVTLVRRSTSESEVFLTDEEGMISFTSGPADYYLLRASEETEGEGEEYNVLNYEATMTFAVQNGEDMNGMKKKRSQKIVTQTLLANRRTLTSKINLITGVY</sequence>
<protein>
    <submittedName>
        <fullName evidence="2">Cobalt ABC transporter substrate-bindng protein</fullName>
    </submittedName>
</protein>
<keyword evidence="1" id="KW-0732">Signal</keyword>
<dbReference type="OrthoDB" id="2866589at2"/>
<dbReference type="InterPro" id="IPR019613">
    <property type="entry name" value="DUF4198"/>
</dbReference>
<dbReference type="Proteomes" id="UP000281498">
    <property type="component" value="Unassembled WGS sequence"/>
</dbReference>
<dbReference type="RefSeq" id="WP_110937480.1">
    <property type="nucleotide sequence ID" value="NZ_KZ614146.1"/>
</dbReference>
<dbReference type="AlphaFoldDB" id="A0A3A9K1Q6"/>
<reference evidence="2 3" key="1">
    <citation type="submission" date="2017-10" db="EMBL/GenBank/DDBJ databases">
        <title>Bacillus sp. nov., a halophilic bacterium isolated from a Keqin Lake.</title>
        <authorList>
            <person name="Wang H."/>
        </authorList>
    </citation>
    <scope>NUCLEOTIDE SEQUENCE [LARGE SCALE GENOMIC DNA]</scope>
    <source>
        <strain evidence="2 3">KCTC 13187</strain>
    </source>
</reference>
<dbReference type="Pfam" id="PF10670">
    <property type="entry name" value="DUF4198"/>
    <property type="match status" value="1"/>
</dbReference>
<name>A0A3A9K1Q6_9BACI</name>
<gene>
    <name evidence="2" type="ORF">CR203_10970</name>
</gene>
<evidence type="ECO:0000256" key="1">
    <source>
        <dbReference type="SAM" id="SignalP"/>
    </source>
</evidence>
<proteinExistence type="predicted"/>
<accession>A0A3A9K1Q6</accession>
<evidence type="ECO:0000313" key="2">
    <source>
        <dbReference type="EMBL" id="RKL67034.1"/>
    </source>
</evidence>
<organism evidence="2 3">
    <name type="scientific">Salipaludibacillus neizhouensis</name>
    <dbReference type="NCBI Taxonomy" id="885475"/>
    <lineage>
        <taxon>Bacteria</taxon>
        <taxon>Bacillati</taxon>
        <taxon>Bacillota</taxon>
        <taxon>Bacilli</taxon>
        <taxon>Bacillales</taxon>
        <taxon>Bacillaceae</taxon>
    </lineage>
</organism>
<comment type="caution">
    <text evidence="2">The sequence shown here is derived from an EMBL/GenBank/DDBJ whole genome shotgun (WGS) entry which is preliminary data.</text>
</comment>
<keyword evidence="3" id="KW-1185">Reference proteome</keyword>
<evidence type="ECO:0000313" key="3">
    <source>
        <dbReference type="Proteomes" id="UP000281498"/>
    </source>
</evidence>
<feature type="signal peptide" evidence="1">
    <location>
        <begin position="1"/>
        <end position="22"/>
    </location>
</feature>
<feature type="chain" id="PRO_5017193227" evidence="1">
    <location>
        <begin position="23"/>
        <end position="302"/>
    </location>
</feature>
<dbReference type="EMBL" id="PDOE01000004">
    <property type="protein sequence ID" value="RKL67034.1"/>
    <property type="molecule type" value="Genomic_DNA"/>
</dbReference>